<dbReference type="CDD" id="cd04433">
    <property type="entry name" value="AFD_class_I"/>
    <property type="match status" value="1"/>
</dbReference>
<dbReference type="PANTHER" id="PTHR43201:SF5">
    <property type="entry name" value="MEDIUM-CHAIN ACYL-COA LIGASE ACSF2, MITOCHONDRIAL"/>
    <property type="match status" value="1"/>
</dbReference>
<dbReference type="KEGG" id="nre:BES08_25120"/>
<feature type="domain" description="AMP-dependent synthetase/ligase" evidence="3">
    <location>
        <begin position="158"/>
        <end position="370"/>
    </location>
</feature>
<accession>A0A1D8ADL0</accession>
<evidence type="ECO:0000259" key="4">
    <source>
        <dbReference type="Pfam" id="PF13193"/>
    </source>
</evidence>
<organism evidence="5 6">
    <name type="scientific">Novosphingobium resinovorum</name>
    <dbReference type="NCBI Taxonomy" id="158500"/>
    <lineage>
        <taxon>Bacteria</taxon>
        <taxon>Pseudomonadati</taxon>
        <taxon>Pseudomonadota</taxon>
        <taxon>Alphaproteobacteria</taxon>
        <taxon>Sphingomonadales</taxon>
        <taxon>Sphingomonadaceae</taxon>
        <taxon>Novosphingobium</taxon>
    </lineage>
</organism>
<feature type="domain" description="AMP-dependent synthetase/ligase" evidence="3">
    <location>
        <begin position="44"/>
        <end position="122"/>
    </location>
</feature>
<dbReference type="Pfam" id="PF00501">
    <property type="entry name" value="AMP-binding"/>
    <property type="match status" value="2"/>
</dbReference>
<dbReference type="GO" id="GO:0031956">
    <property type="term" value="F:medium-chain fatty acid-CoA ligase activity"/>
    <property type="evidence" value="ECO:0007669"/>
    <property type="project" value="TreeGrafter"/>
</dbReference>
<dbReference type="Gene3D" id="3.30.300.30">
    <property type="match status" value="1"/>
</dbReference>
<dbReference type="OrthoDB" id="9803968at2"/>
<geneLocation type="plasmid" evidence="5 6">
    <name>pSA2</name>
</geneLocation>
<keyword evidence="2" id="KW-0436">Ligase</keyword>
<dbReference type="PANTHER" id="PTHR43201">
    <property type="entry name" value="ACYL-COA SYNTHETASE"/>
    <property type="match status" value="1"/>
</dbReference>
<evidence type="ECO:0000313" key="6">
    <source>
        <dbReference type="Proteomes" id="UP000094626"/>
    </source>
</evidence>
<evidence type="ECO:0000259" key="3">
    <source>
        <dbReference type="Pfam" id="PF00501"/>
    </source>
</evidence>
<dbReference type="SUPFAM" id="SSF56801">
    <property type="entry name" value="Acetyl-CoA synthetase-like"/>
    <property type="match status" value="1"/>
</dbReference>
<feature type="domain" description="AMP-binding enzyme C-terminal" evidence="4">
    <location>
        <begin position="422"/>
        <end position="499"/>
    </location>
</feature>
<dbReference type="Proteomes" id="UP000094626">
    <property type="component" value="Plasmid pSA2"/>
</dbReference>
<dbReference type="GO" id="GO:0006631">
    <property type="term" value="P:fatty acid metabolic process"/>
    <property type="evidence" value="ECO:0007669"/>
    <property type="project" value="TreeGrafter"/>
</dbReference>
<gene>
    <name evidence="5" type="ORF">BES08_25120</name>
</gene>
<dbReference type="Gene3D" id="3.40.50.12780">
    <property type="entry name" value="N-terminal domain of ligase-like"/>
    <property type="match status" value="1"/>
</dbReference>
<dbReference type="RefSeq" id="WP_069709621.1">
    <property type="nucleotide sequence ID" value="NZ_CP017077.1"/>
</dbReference>
<name>A0A1D8ADL0_9SPHN</name>
<dbReference type="InterPro" id="IPR000873">
    <property type="entry name" value="AMP-dep_synth/lig_dom"/>
</dbReference>
<comment type="similarity">
    <text evidence="1">Belongs to the ATP-dependent AMP-binding enzyme family.</text>
</comment>
<dbReference type="InterPro" id="IPR020845">
    <property type="entry name" value="AMP-binding_CS"/>
</dbReference>
<evidence type="ECO:0000256" key="2">
    <source>
        <dbReference type="ARBA" id="ARBA00022598"/>
    </source>
</evidence>
<dbReference type="AlphaFoldDB" id="A0A1D8ADL0"/>
<dbReference type="PROSITE" id="PS00455">
    <property type="entry name" value="AMP_BINDING"/>
    <property type="match status" value="1"/>
</dbReference>
<dbReference type="InterPro" id="IPR025110">
    <property type="entry name" value="AMP-bd_C"/>
</dbReference>
<evidence type="ECO:0000313" key="5">
    <source>
        <dbReference type="EMBL" id="AOR80208.1"/>
    </source>
</evidence>
<dbReference type="EMBL" id="CP017077">
    <property type="protein sequence ID" value="AOR80208.1"/>
    <property type="molecule type" value="Genomic_DNA"/>
</dbReference>
<dbReference type="InterPro" id="IPR045851">
    <property type="entry name" value="AMP-bd_C_sf"/>
</dbReference>
<dbReference type="InterPro" id="IPR042099">
    <property type="entry name" value="ANL_N_sf"/>
</dbReference>
<proteinExistence type="inferred from homology"/>
<reference evidence="6" key="1">
    <citation type="journal article" date="2017" name="J. Biotechnol.">
        <title>Complete genome sequence of Novosphingobium resinovorum SA1, a versatile xenobiotic-degrading bacterium capable of utilizing sulfanilic acid.</title>
        <authorList>
            <person name="Hegedus B."/>
            <person name="Kos P.B."/>
            <person name="Balint B."/>
            <person name="Maroti G."/>
            <person name="Gan H.M."/>
            <person name="Perei K."/>
            <person name="Rakhely G."/>
        </authorList>
    </citation>
    <scope>NUCLEOTIDE SEQUENCE [LARGE SCALE GENOMIC DNA]</scope>
    <source>
        <strain evidence="6">SA1</strain>
    </source>
</reference>
<protein>
    <submittedName>
        <fullName evidence="5">Acyl-CoA synthetase</fullName>
    </submittedName>
</protein>
<dbReference type="Pfam" id="PF13193">
    <property type="entry name" value="AMP-binding_C"/>
    <property type="match status" value="1"/>
</dbReference>
<keyword evidence="5" id="KW-0614">Plasmid</keyword>
<keyword evidence="6" id="KW-1185">Reference proteome</keyword>
<evidence type="ECO:0000256" key="1">
    <source>
        <dbReference type="ARBA" id="ARBA00006432"/>
    </source>
</evidence>
<sequence>MQVASSRGRRSWSTEDNPLPDALTHPPFVWDDRRLWPQFEALAIAEPDALALVDCADTLWTRGQMQALARDVAQRLQSIGMRAGHRILVPAYKTPWTIAVALAVSALGGVFCPYSPKLGEGDQAALEALLGHFARVDGMATGEIEIALAAGPYSSDDRDGQAVLIGFTSGTTGVPKGVMHGATALNYATRACSAIAGLQPGDAILGIVPLDSAPGFTFTAHFAFSLGHPLVLVDPWIPAEALRRAELYGCGWAIAVPTHLFTMVEAARQGEWGGTLPLRAMAVGGSAMTAELIADAERLLGLKALRMFGMSECMGHASTRPDHSLERRQIFDGMPFTGTQEEAFDANLGPLPRGERGQAGVKGPSLFLGYAAGLGAGQERMTPDGYLLTGDEIIRDDDGFVRVVGRIKDQIIRGGFNIDPAEVEAVLLRHPRIAEVAVVAVPHRKLGEQACAVCKLRPGEGIVDLSAVLEHMAGQGVSRKKWPEHLLLVETMEVTATGKLDKKAMAARAVTEIGERVA</sequence>